<dbReference type="AlphaFoldDB" id="A0A5S3VCJ7"/>
<gene>
    <name evidence="1" type="ORF">CWC19_03810</name>
</gene>
<name>A0A5S3VCJ7_9GAMM</name>
<comment type="caution">
    <text evidence="1">The sequence shown here is derived from an EMBL/GenBank/DDBJ whole genome shotgun (WGS) entry which is preliminary data.</text>
</comment>
<protein>
    <submittedName>
        <fullName evidence="1">Uncharacterized protein</fullName>
    </submittedName>
</protein>
<organism evidence="1 2">
    <name type="scientific">Pseudoalteromonas aurantia</name>
    <dbReference type="NCBI Taxonomy" id="43654"/>
    <lineage>
        <taxon>Bacteria</taxon>
        <taxon>Pseudomonadati</taxon>
        <taxon>Pseudomonadota</taxon>
        <taxon>Gammaproteobacteria</taxon>
        <taxon>Alteromonadales</taxon>
        <taxon>Pseudoalteromonadaceae</taxon>
        <taxon>Pseudoalteromonas</taxon>
    </lineage>
</organism>
<reference evidence="1 2" key="1">
    <citation type="submission" date="2018-01" db="EMBL/GenBank/DDBJ databases">
        <authorList>
            <person name="Paulsen S."/>
            <person name="Gram L.K."/>
        </authorList>
    </citation>
    <scope>NUCLEOTIDE SEQUENCE [LARGE SCALE GENOMIC DNA]</scope>
    <source>
        <strain evidence="1 2">S3790</strain>
    </source>
</reference>
<dbReference type="OrthoDB" id="6307956at2"/>
<accession>A0A5S3VCJ7</accession>
<dbReference type="RefSeq" id="WP_138590144.1">
    <property type="nucleotide sequence ID" value="NZ_PNBX01000013.1"/>
</dbReference>
<dbReference type="EMBL" id="PNBX01000013">
    <property type="protein sequence ID" value="TMO69736.1"/>
    <property type="molecule type" value="Genomic_DNA"/>
</dbReference>
<evidence type="ECO:0000313" key="2">
    <source>
        <dbReference type="Proteomes" id="UP000307217"/>
    </source>
</evidence>
<evidence type="ECO:0000313" key="1">
    <source>
        <dbReference type="EMBL" id="TMO69736.1"/>
    </source>
</evidence>
<proteinExistence type="predicted"/>
<reference evidence="2" key="2">
    <citation type="submission" date="2019-06" db="EMBL/GenBank/DDBJ databases">
        <title>Co-occurence of chitin degradation, pigmentation and bioactivity in marine Pseudoalteromonas.</title>
        <authorList>
            <person name="Sonnenschein E.C."/>
            <person name="Bech P.K."/>
        </authorList>
    </citation>
    <scope>NUCLEOTIDE SEQUENCE [LARGE SCALE GENOMIC DNA]</scope>
    <source>
        <strain evidence="2">S3790</strain>
    </source>
</reference>
<sequence length="227" mass="26170">MKVLLGKMGLVMWLLFCIGCHAPKMHVFYSGLDKAQWVELTKKLDREGFTYLPNSHLGGTEYRHPTLVYFPSDLTTEFVEKLTVVIKSLGFERLDVNVFNRHKHFYSKGNLGLYFPIQNKQTAFPNLLYSADCDYADSRLTLLASGRWRAFSRDISPYIEGKWQYHAPYLTLIYAGTHGEFQQVYEAQQHQVITLQGPKKATTYQVLGHNSYPLALFNCNLQIIFAE</sequence>
<dbReference type="Proteomes" id="UP000307217">
    <property type="component" value="Unassembled WGS sequence"/>
</dbReference>